<dbReference type="EMBL" id="JAUEPT010000125">
    <property type="protein sequence ID" value="KAK0431018.1"/>
    <property type="molecule type" value="Genomic_DNA"/>
</dbReference>
<dbReference type="Proteomes" id="UP001175226">
    <property type="component" value="Unassembled WGS sequence"/>
</dbReference>
<evidence type="ECO:0000313" key="2">
    <source>
        <dbReference type="EMBL" id="KAK0431018.1"/>
    </source>
</evidence>
<reference evidence="2" key="1">
    <citation type="submission" date="2023-06" db="EMBL/GenBank/DDBJ databases">
        <authorList>
            <consortium name="Lawrence Berkeley National Laboratory"/>
            <person name="Ahrendt S."/>
            <person name="Sahu N."/>
            <person name="Indic B."/>
            <person name="Wong-Bajracharya J."/>
            <person name="Merenyi Z."/>
            <person name="Ke H.-M."/>
            <person name="Monk M."/>
            <person name="Kocsube S."/>
            <person name="Drula E."/>
            <person name="Lipzen A."/>
            <person name="Balint B."/>
            <person name="Henrissat B."/>
            <person name="Andreopoulos B."/>
            <person name="Martin F.M."/>
            <person name="Harder C.B."/>
            <person name="Rigling D."/>
            <person name="Ford K.L."/>
            <person name="Foster G.D."/>
            <person name="Pangilinan J."/>
            <person name="Papanicolaou A."/>
            <person name="Barry K."/>
            <person name="LaButti K."/>
            <person name="Viragh M."/>
            <person name="Koriabine M."/>
            <person name="Yan M."/>
            <person name="Riley R."/>
            <person name="Champramary S."/>
            <person name="Plett K.L."/>
            <person name="Tsai I.J."/>
            <person name="Slot J."/>
            <person name="Sipos G."/>
            <person name="Plett J."/>
            <person name="Nagy L.G."/>
            <person name="Grigoriev I.V."/>
        </authorList>
    </citation>
    <scope>NUCLEOTIDE SEQUENCE</scope>
    <source>
        <strain evidence="2">FPL87.14</strain>
    </source>
</reference>
<proteinExistence type="predicted"/>
<sequence length="185" mass="20568">MDLLDLPHELLSYIMQLTDPDTLRTLCLTEKRTLHNIARDLLSRNVTVIFDIDQKPKPNLFSFDSGRLAAIRSLSVVVNRYCDVCRSSFSSVLAGLININHVRVSGGSGAFIRLILENTMSPLVTSELDCCDAEPQDFADMVPITIRSYVSLDVIPICASCWDLSLSKTWRCMVQILTGIVCLSA</sequence>
<comment type="caution">
    <text evidence="2">The sequence shown here is derived from an EMBL/GenBank/DDBJ whole genome shotgun (WGS) entry which is preliminary data.</text>
</comment>
<dbReference type="InterPro" id="IPR001810">
    <property type="entry name" value="F-box_dom"/>
</dbReference>
<name>A0AA39IV59_9AGAR</name>
<dbReference type="PROSITE" id="PS50181">
    <property type="entry name" value="FBOX"/>
    <property type="match status" value="1"/>
</dbReference>
<dbReference type="AlphaFoldDB" id="A0AA39IV59"/>
<protein>
    <recommendedName>
        <fullName evidence="1">F-box domain-containing protein</fullName>
    </recommendedName>
</protein>
<accession>A0AA39IV59</accession>
<evidence type="ECO:0000313" key="3">
    <source>
        <dbReference type="Proteomes" id="UP001175226"/>
    </source>
</evidence>
<feature type="domain" description="F-box" evidence="1">
    <location>
        <begin position="1"/>
        <end position="46"/>
    </location>
</feature>
<organism evidence="2 3">
    <name type="scientific">Armillaria borealis</name>
    <dbReference type="NCBI Taxonomy" id="47425"/>
    <lineage>
        <taxon>Eukaryota</taxon>
        <taxon>Fungi</taxon>
        <taxon>Dikarya</taxon>
        <taxon>Basidiomycota</taxon>
        <taxon>Agaricomycotina</taxon>
        <taxon>Agaricomycetes</taxon>
        <taxon>Agaricomycetidae</taxon>
        <taxon>Agaricales</taxon>
        <taxon>Marasmiineae</taxon>
        <taxon>Physalacriaceae</taxon>
        <taxon>Armillaria</taxon>
    </lineage>
</organism>
<gene>
    <name evidence="2" type="ORF">EV421DRAFT_202314</name>
</gene>
<keyword evidence="3" id="KW-1185">Reference proteome</keyword>
<evidence type="ECO:0000259" key="1">
    <source>
        <dbReference type="PROSITE" id="PS50181"/>
    </source>
</evidence>